<dbReference type="GO" id="GO:0005737">
    <property type="term" value="C:cytoplasm"/>
    <property type="evidence" value="ECO:0007669"/>
    <property type="project" value="TreeGrafter"/>
</dbReference>
<dbReference type="Gene3D" id="3.40.605.10">
    <property type="entry name" value="Aldehyde Dehydrogenase, Chain A, domain 1"/>
    <property type="match status" value="1"/>
</dbReference>
<dbReference type="PROSITE" id="PS00070">
    <property type="entry name" value="ALDEHYDE_DEHYDR_CYS"/>
    <property type="match status" value="1"/>
</dbReference>
<dbReference type="InterPro" id="IPR016163">
    <property type="entry name" value="Ald_DH_C"/>
</dbReference>
<sequence length="353" mass="39397">MGVTLIISSWNYPLQLVIMPLIGVIVAGNCAVIKPSELAPHTSSLVAEIIANKFNPEYIKVVEGGIETSQNLIAEKFDYIFFTGSASIAKIVMTAAAKHLTPVTLELGGKNPCIIDADIDIKQTIKRLTWGKFLNAGQSCLAPDYLLVNYHIKDDLLEEMRQHLQKAYGNDPQLSPDYARIINKKHFDRLEKLLKAGEIVIGGKINRDDLYIAPTVIDSITWEDDVMQEEIFGPILPIITYTNIFSAIAAINSYTKPLALYLFSRNKTLQKQVIESTTSGGVCLNDTMMHFSLPSLPFGGVGGSGMGKYHGKASFDTFSHYKSIYKNPQWLDIDWRYPPYQGKIAFLKRLLKF</sequence>
<reference evidence="6 7" key="1">
    <citation type="submission" date="2012-05" db="EMBL/GenBank/DDBJ databases">
        <authorList>
            <person name="Hilton J."/>
        </authorList>
    </citation>
    <scope>NUCLEOTIDE SEQUENCE [LARGE SCALE GENOMIC DNA]</scope>
    <source>
        <strain evidence="6 7">HH01</strain>
    </source>
</reference>
<reference evidence="7" key="2">
    <citation type="submission" date="2016-01" db="EMBL/GenBank/DDBJ databases">
        <title>Diatom-associated endosymboitic cyanobacterium lacks core nitrogen metabolism enzymes.</title>
        <authorList>
            <person name="Hilton J.A."/>
            <person name="Foster R.A."/>
            <person name="Tripp H.J."/>
            <person name="Carter B.J."/>
            <person name="Zehr J.P."/>
            <person name="Villareal T.A."/>
        </authorList>
    </citation>
    <scope>NUCLEOTIDE SEQUENCE [LARGE SCALE GENOMIC DNA]</scope>
    <source>
        <strain evidence="7">HH01</strain>
    </source>
</reference>
<accession>M1X6T0</accession>
<comment type="caution">
    <text evidence="6">The sequence shown here is derived from an EMBL/GenBank/DDBJ whole genome shotgun (WGS) entry which is preliminary data.</text>
</comment>
<comment type="similarity">
    <text evidence="1 4">Belongs to the aldehyde dehydrogenase family.</text>
</comment>
<dbReference type="STRING" id="1165094.RINTHH_22660"/>
<dbReference type="InterPro" id="IPR012394">
    <property type="entry name" value="Aldehyde_DH_NAD(P)"/>
</dbReference>
<dbReference type="FunFam" id="3.40.309.10:FF:000003">
    <property type="entry name" value="Aldehyde dehydrogenase"/>
    <property type="match status" value="1"/>
</dbReference>
<dbReference type="EMBL" id="CAIY01000088">
    <property type="protein sequence ID" value="CCH68421.1"/>
    <property type="molecule type" value="Genomic_DNA"/>
</dbReference>
<dbReference type="Gene3D" id="3.40.309.10">
    <property type="entry name" value="Aldehyde Dehydrogenase, Chain A, domain 2"/>
    <property type="match status" value="1"/>
</dbReference>
<dbReference type="InterPro" id="IPR016162">
    <property type="entry name" value="Ald_DH_N"/>
</dbReference>
<feature type="active site" evidence="3">
    <location>
        <position position="106"/>
    </location>
</feature>
<evidence type="ECO:0000256" key="3">
    <source>
        <dbReference type="PROSITE-ProRule" id="PRU10007"/>
    </source>
</evidence>
<feature type="domain" description="Aldehyde dehydrogenase" evidence="5">
    <location>
        <begin position="1"/>
        <end position="324"/>
    </location>
</feature>
<evidence type="ECO:0000256" key="1">
    <source>
        <dbReference type="ARBA" id="ARBA00009986"/>
    </source>
</evidence>
<dbReference type="InterPro" id="IPR015590">
    <property type="entry name" value="Aldehyde_DH_dom"/>
</dbReference>
<evidence type="ECO:0000259" key="5">
    <source>
        <dbReference type="Pfam" id="PF00171"/>
    </source>
</evidence>
<evidence type="ECO:0000313" key="7">
    <source>
        <dbReference type="Proteomes" id="UP000053051"/>
    </source>
</evidence>
<evidence type="ECO:0000256" key="2">
    <source>
        <dbReference type="ARBA" id="ARBA00023002"/>
    </source>
</evidence>
<proteinExistence type="inferred from homology"/>
<dbReference type="SUPFAM" id="SSF53720">
    <property type="entry name" value="ALDH-like"/>
    <property type="match status" value="1"/>
</dbReference>
<dbReference type="GO" id="GO:0006081">
    <property type="term" value="P:aldehyde metabolic process"/>
    <property type="evidence" value="ECO:0007669"/>
    <property type="project" value="InterPro"/>
</dbReference>
<dbReference type="InterPro" id="IPR016160">
    <property type="entry name" value="Ald_DH_CS_CYS"/>
</dbReference>
<dbReference type="EC" id="1.2.1.3" evidence="6"/>
<dbReference type="AlphaFoldDB" id="M1X6T0"/>
<dbReference type="InterPro" id="IPR029510">
    <property type="entry name" value="Ald_DH_CS_GLU"/>
</dbReference>
<protein>
    <submittedName>
        <fullName evidence="6">Aldehyde dehydrogenase</fullName>
        <ecNumber evidence="6">1.2.1.3</ecNumber>
    </submittedName>
</protein>
<evidence type="ECO:0000256" key="4">
    <source>
        <dbReference type="RuleBase" id="RU003345"/>
    </source>
</evidence>
<keyword evidence="7" id="KW-1185">Reference proteome</keyword>
<dbReference type="Proteomes" id="UP000053051">
    <property type="component" value="Unassembled WGS sequence"/>
</dbReference>
<gene>
    <name evidence="6" type="ORF">RINTHH_22660</name>
</gene>
<evidence type="ECO:0000313" key="6">
    <source>
        <dbReference type="EMBL" id="CCH68421.1"/>
    </source>
</evidence>
<dbReference type="GO" id="GO:0004029">
    <property type="term" value="F:aldehyde dehydrogenase (NAD+) activity"/>
    <property type="evidence" value="ECO:0007669"/>
    <property type="project" value="UniProtKB-EC"/>
</dbReference>
<keyword evidence="2 4" id="KW-0560">Oxidoreductase</keyword>
<dbReference type="PANTHER" id="PTHR43570:SF16">
    <property type="entry name" value="ALDEHYDE DEHYDROGENASE TYPE III, ISOFORM Q"/>
    <property type="match status" value="1"/>
</dbReference>
<organism evidence="6 7">
    <name type="scientific">Richelia intracellularis HH01</name>
    <dbReference type="NCBI Taxonomy" id="1165094"/>
    <lineage>
        <taxon>Bacteria</taxon>
        <taxon>Bacillati</taxon>
        <taxon>Cyanobacteriota</taxon>
        <taxon>Cyanophyceae</taxon>
        <taxon>Nostocales</taxon>
        <taxon>Nostocaceae</taxon>
        <taxon>Richelia</taxon>
    </lineage>
</organism>
<dbReference type="PROSITE" id="PS00687">
    <property type="entry name" value="ALDEHYDE_DEHYDR_GLU"/>
    <property type="match status" value="1"/>
</dbReference>
<dbReference type="PANTHER" id="PTHR43570">
    <property type="entry name" value="ALDEHYDE DEHYDROGENASE"/>
    <property type="match status" value="1"/>
</dbReference>
<name>M1X6T0_9NOST</name>
<dbReference type="Pfam" id="PF00171">
    <property type="entry name" value="Aldedh"/>
    <property type="match status" value="1"/>
</dbReference>
<dbReference type="InterPro" id="IPR016161">
    <property type="entry name" value="Ald_DH/histidinol_DH"/>
</dbReference>